<dbReference type="AlphaFoldDB" id="A0A0G1NQW4"/>
<accession>A0A0G1NQW4</accession>
<dbReference type="Proteomes" id="UP000034569">
    <property type="component" value="Unassembled WGS sequence"/>
</dbReference>
<keyword evidence="1" id="KW-0472">Membrane</keyword>
<organism evidence="2 3">
    <name type="scientific">Candidatus Azambacteria bacterium GW2011_GWC1_46_13</name>
    <dbReference type="NCBI Taxonomy" id="1618619"/>
    <lineage>
        <taxon>Bacteria</taxon>
        <taxon>Candidatus Azamiibacteriota</taxon>
    </lineage>
</organism>
<feature type="transmembrane region" description="Helical" evidence="1">
    <location>
        <begin position="32"/>
        <end position="54"/>
    </location>
</feature>
<feature type="transmembrane region" description="Helical" evidence="1">
    <location>
        <begin position="7"/>
        <end position="26"/>
    </location>
</feature>
<gene>
    <name evidence="2" type="ORF">UX33_C0007G0029</name>
</gene>
<comment type="caution">
    <text evidence="2">The sequence shown here is derived from an EMBL/GenBank/DDBJ whole genome shotgun (WGS) entry which is preliminary data.</text>
</comment>
<keyword evidence="1" id="KW-1133">Transmembrane helix</keyword>
<sequence length="133" mass="14791">MRWLHIFGFGTASILGWASFFGFIFFTEPRGIASVGFAILYAGFFIGLSCFFIFSSLTLKKIFNSKKSREDFEITLRRSAMLAFVLAAGLLLQSLKILSLPIMIGLVVSVIFLELYLITKSPPAQAGDEYLIS</sequence>
<reference evidence="2 3" key="1">
    <citation type="journal article" date="2015" name="Nature">
        <title>rRNA introns, odd ribosomes, and small enigmatic genomes across a large radiation of phyla.</title>
        <authorList>
            <person name="Brown C.T."/>
            <person name="Hug L.A."/>
            <person name="Thomas B.C."/>
            <person name="Sharon I."/>
            <person name="Castelle C.J."/>
            <person name="Singh A."/>
            <person name="Wilkins M.J."/>
            <person name="Williams K.H."/>
            <person name="Banfield J.F."/>
        </authorList>
    </citation>
    <scope>NUCLEOTIDE SEQUENCE [LARGE SCALE GENOMIC DNA]</scope>
</reference>
<evidence type="ECO:0000313" key="3">
    <source>
        <dbReference type="Proteomes" id="UP000034569"/>
    </source>
</evidence>
<dbReference type="EMBL" id="LCLU01000007">
    <property type="protein sequence ID" value="KKU22697.1"/>
    <property type="molecule type" value="Genomic_DNA"/>
</dbReference>
<protein>
    <submittedName>
        <fullName evidence="2">Uncharacterized protein</fullName>
    </submittedName>
</protein>
<evidence type="ECO:0000256" key="1">
    <source>
        <dbReference type="SAM" id="Phobius"/>
    </source>
</evidence>
<evidence type="ECO:0000313" key="2">
    <source>
        <dbReference type="EMBL" id="KKU22697.1"/>
    </source>
</evidence>
<feature type="transmembrane region" description="Helical" evidence="1">
    <location>
        <begin position="98"/>
        <end position="118"/>
    </location>
</feature>
<proteinExistence type="predicted"/>
<name>A0A0G1NQW4_9BACT</name>
<keyword evidence="1" id="KW-0812">Transmembrane</keyword>